<dbReference type="InterPro" id="IPR004013">
    <property type="entry name" value="PHP_dom"/>
</dbReference>
<dbReference type="STRING" id="483547.GSUB_02005"/>
<accession>A0A0B5FLS7</accession>
<dbReference type="InterPro" id="IPR050243">
    <property type="entry name" value="PHP_phosphatase"/>
</dbReference>
<dbReference type="PANTHER" id="PTHR36928:SF1">
    <property type="entry name" value="PHOSPHATASE YCDX-RELATED"/>
    <property type="match status" value="1"/>
</dbReference>
<proteinExistence type="predicted"/>
<dbReference type="AlphaFoldDB" id="A0A0B5FLS7"/>
<dbReference type="SMART" id="SM00481">
    <property type="entry name" value="POLIIIAc"/>
    <property type="match status" value="1"/>
</dbReference>
<keyword evidence="2" id="KW-0378">Hydrolase</keyword>
<dbReference type="OrthoDB" id="9808747at2"/>
<name>A0A0B5FLS7_9BACT</name>
<evidence type="ECO:0000313" key="2">
    <source>
        <dbReference type="EMBL" id="AJF05584.1"/>
    </source>
</evidence>
<evidence type="ECO:0000259" key="1">
    <source>
        <dbReference type="SMART" id="SM00481"/>
    </source>
</evidence>
<dbReference type="PANTHER" id="PTHR36928">
    <property type="entry name" value="PHOSPHATASE YCDX-RELATED"/>
    <property type="match status" value="1"/>
</dbReference>
<reference evidence="2 3" key="1">
    <citation type="journal article" date="2015" name="Genome Announc.">
        <title>Genomes of Geoalkalibacter ferrihydriticus Z-0531T and Geoalkalibacter subterraneus Red1T, Two Haloalkaliphilic Metal-Reducing Deltaproteobacteria.</title>
        <authorList>
            <person name="Badalamenti J.P."/>
            <person name="Krajmalnik-Brown R."/>
            <person name="Torres C.I."/>
            <person name="Bond D.R."/>
        </authorList>
    </citation>
    <scope>NUCLEOTIDE SEQUENCE [LARGE SCALE GENOMIC DNA]</scope>
    <source>
        <strain evidence="2 3">Red1</strain>
    </source>
</reference>
<dbReference type="Pfam" id="PF02811">
    <property type="entry name" value="PHP"/>
    <property type="match status" value="1"/>
</dbReference>
<dbReference type="EMBL" id="CP010311">
    <property type="protein sequence ID" value="AJF05584.1"/>
    <property type="molecule type" value="Genomic_DNA"/>
</dbReference>
<dbReference type="GO" id="GO:0008270">
    <property type="term" value="F:zinc ion binding"/>
    <property type="evidence" value="ECO:0007669"/>
    <property type="project" value="TreeGrafter"/>
</dbReference>
<dbReference type="SUPFAM" id="SSF89550">
    <property type="entry name" value="PHP domain-like"/>
    <property type="match status" value="1"/>
</dbReference>
<dbReference type="HOGENOM" id="CLU_061999_0_1_7"/>
<dbReference type="Proteomes" id="UP000035036">
    <property type="component" value="Chromosome"/>
</dbReference>
<dbReference type="Pfam" id="PF13263">
    <property type="entry name" value="PHP_C"/>
    <property type="match status" value="1"/>
</dbReference>
<evidence type="ECO:0000313" key="3">
    <source>
        <dbReference type="Proteomes" id="UP000035036"/>
    </source>
</evidence>
<organism evidence="2 3">
    <name type="scientific">Geoalkalibacter subterraneus</name>
    <dbReference type="NCBI Taxonomy" id="483547"/>
    <lineage>
        <taxon>Bacteria</taxon>
        <taxon>Pseudomonadati</taxon>
        <taxon>Thermodesulfobacteriota</taxon>
        <taxon>Desulfuromonadia</taxon>
        <taxon>Desulfuromonadales</taxon>
        <taxon>Geoalkalibacteraceae</taxon>
        <taxon>Geoalkalibacter</taxon>
    </lineage>
</organism>
<dbReference type="GO" id="GO:0042578">
    <property type="term" value="F:phosphoric ester hydrolase activity"/>
    <property type="evidence" value="ECO:0007669"/>
    <property type="project" value="TreeGrafter"/>
</dbReference>
<dbReference type="KEGG" id="gsb:GSUB_02005"/>
<dbReference type="NCBIfam" id="NF006702">
    <property type="entry name" value="PRK09248.1"/>
    <property type="match status" value="1"/>
</dbReference>
<dbReference type="InterPro" id="IPR003141">
    <property type="entry name" value="Pol/His_phosphatase_N"/>
</dbReference>
<feature type="domain" description="Polymerase/histidinol phosphatase N-terminal" evidence="1">
    <location>
        <begin position="9"/>
        <end position="83"/>
    </location>
</feature>
<protein>
    <submittedName>
        <fullName evidence="2">Hydrolase</fullName>
    </submittedName>
</protein>
<dbReference type="CDD" id="cd07437">
    <property type="entry name" value="PHP_HisPPase_Ycdx_like"/>
    <property type="match status" value="1"/>
</dbReference>
<keyword evidence="3" id="KW-1185">Reference proteome</keyword>
<dbReference type="Gene3D" id="3.20.20.140">
    <property type="entry name" value="Metal-dependent hydrolases"/>
    <property type="match status" value="1"/>
</dbReference>
<dbReference type="GO" id="GO:0005829">
    <property type="term" value="C:cytosol"/>
    <property type="evidence" value="ECO:0007669"/>
    <property type="project" value="TreeGrafter"/>
</dbReference>
<sequence length="239" mass="25358">MVSTLKLQADLHIHTIASGHAYSTVDEIARAAAEKGLRGIALTDHGPALPGGPHPYHFHALRFVPEVLYGVRVLRGAEANIMGAGEIDLPDDVLPKLDVVMAGFHEDCSPVGNAAQNTEILLAIMDRPQIKIISHPGNPSVPLDLEAVAEHAAKTGTALEFNNSSFIISRIGSDHNCRQLAHFCAAHGTPVTVGSDAHFHSTVGELSVAQQALAEGGVDPEQIINRTLETTLAFLNLES</sequence>
<gene>
    <name evidence="2" type="ORF">GSUB_02005</name>
</gene>
<dbReference type="InterPro" id="IPR016195">
    <property type="entry name" value="Pol/histidinol_Pase-like"/>
</dbReference>